<dbReference type="PATRIC" id="fig|1006006.8.peg.1113"/>
<dbReference type="KEGG" id="mcn:Mcup_1120"/>
<name>F4G327_METCR</name>
<reference evidence="1 2" key="1">
    <citation type="journal article" date="2011" name="J. Bacteriol.">
        <title>Complete genome sequence of Metallosphaera cuprina, a metal sulfide-oxidizing archaeon from a hot spring.</title>
        <authorList>
            <person name="Liu L.J."/>
            <person name="You X.Y."/>
            <person name="Zheng H."/>
            <person name="Wang S."/>
            <person name="Jiang C.Y."/>
            <person name="Liu S.J."/>
        </authorList>
    </citation>
    <scope>NUCLEOTIDE SEQUENCE [LARGE SCALE GENOMIC DNA]</scope>
    <source>
        <strain evidence="1 2">Ar-4</strain>
    </source>
</reference>
<dbReference type="Proteomes" id="UP000007812">
    <property type="component" value="Chromosome"/>
</dbReference>
<dbReference type="HOGENOM" id="CLU_3147944_0_0_2"/>
<sequence>MKDSTLLLTLTVSPKNSFNSMKDSTAYELRDEMAAKEFFQLHEGFYTQ</sequence>
<dbReference type="EMBL" id="CP002656">
    <property type="protein sequence ID" value="AEB95225.1"/>
    <property type="molecule type" value="Genomic_DNA"/>
</dbReference>
<organism evidence="1 2">
    <name type="scientific">Metallosphaera cuprina (strain Ar-4)</name>
    <dbReference type="NCBI Taxonomy" id="1006006"/>
    <lineage>
        <taxon>Archaea</taxon>
        <taxon>Thermoproteota</taxon>
        <taxon>Thermoprotei</taxon>
        <taxon>Sulfolobales</taxon>
        <taxon>Sulfolobaceae</taxon>
        <taxon>Metallosphaera</taxon>
    </lineage>
</organism>
<gene>
    <name evidence="1" type="ordered locus">Mcup_1120</name>
</gene>
<evidence type="ECO:0000313" key="1">
    <source>
        <dbReference type="EMBL" id="AEB95225.1"/>
    </source>
</evidence>
<proteinExistence type="predicted"/>
<accession>F4G327</accession>
<evidence type="ECO:0000313" key="2">
    <source>
        <dbReference type="Proteomes" id="UP000007812"/>
    </source>
</evidence>
<protein>
    <submittedName>
        <fullName evidence="1">Uncharacterized protein</fullName>
    </submittedName>
</protein>
<dbReference type="AlphaFoldDB" id="F4G327"/>
<keyword evidence="2" id="KW-1185">Reference proteome</keyword>